<dbReference type="Gene3D" id="1.10.287.130">
    <property type="match status" value="1"/>
</dbReference>
<name>A0A401ZU95_9CHLR</name>
<comment type="catalytic activity">
    <reaction evidence="1">
        <text>ATP + protein L-histidine = ADP + protein N-phospho-L-histidine.</text>
        <dbReference type="EC" id="2.7.13.3"/>
    </reaction>
</comment>
<evidence type="ECO:0000256" key="4">
    <source>
        <dbReference type="ARBA" id="ARBA00022679"/>
    </source>
</evidence>
<protein>
    <recommendedName>
        <fullName evidence="2">histidine kinase</fullName>
        <ecNumber evidence="2">2.7.13.3</ecNumber>
    </recommendedName>
</protein>
<dbReference type="PRINTS" id="PR00344">
    <property type="entry name" value="BCTRLSENSOR"/>
</dbReference>
<dbReference type="InterPro" id="IPR036097">
    <property type="entry name" value="HisK_dim/P_sf"/>
</dbReference>
<dbReference type="SUPFAM" id="SSF55874">
    <property type="entry name" value="ATPase domain of HSP90 chaperone/DNA topoisomerase II/histidine kinase"/>
    <property type="match status" value="1"/>
</dbReference>
<dbReference type="PANTHER" id="PTHR43711">
    <property type="entry name" value="TWO-COMPONENT HISTIDINE KINASE"/>
    <property type="match status" value="1"/>
</dbReference>
<dbReference type="EC" id="2.7.13.3" evidence="2"/>
<keyword evidence="3" id="KW-0597">Phosphoprotein</keyword>
<dbReference type="InterPro" id="IPR029016">
    <property type="entry name" value="GAF-like_dom_sf"/>
</dbReference>
<dbReference type="InterPro" id="IPR003018">
    <property type="entry name" value="GAF"/>
</dbReference>
<evidence type="ECO:0000256" key="6">
    <source>
        <dbReference type="ARBA" id="ARBA00023012"/>
    </source>
</evidence>
<dbReference type="CDD" id="cd00082">
    <property type="entry name" value="HisKA"/>
    <property type="match status" value="1"/>
</dbReference>
<dbReference type="PROSITE" id="PS50109">
    <property type="entry name" value="HIS_KIN"/>
    <property type="match status" value="1"/>
</dbReference>
<dbReference type="Gene3D" id="3.30.565.10">
    <property type="entry name" value="Histidine kinase-like ATPase, C-terminal domain"/>
    <property type="match status" value="1"/>
</dbReference>
<dbReference type="PANTHER" id="PTHR43711:SF31">
    <property type="entry name" value="HISTIDINE KINASE"/>
    <property type="match status" value="1"/>
</dbReference>
<keyword evidence="5" id="KW-0418">Kinase</keyword>
<gene>
    <name evidence="8" type="ORF">KTT_03440</name>
</gene>
<dbReference type="SUPFAM" id="SSF55781">
    <property type="entry name" value="GAF domain-like"/>
    <property type="match status" value="3"/>
</dbReference>
<accession>A0A401ZU95</accession>
<dbReference type="Pfam" id="PF00512">
    <property type="entry name" value="HisKA"/>
    <property type="match status" value="1"/>
</dbReference>
<dbReference type="SMART" id="SM00065">
    <property type="entry name" value="GAF"/>
    <property type="match status" value="3"/>
</dbReference>
<dbReference type="GO" id="GO:0000155">
    <property type="term" value="F:phosphorelay sensor kinase activity"/>
    <property type="evidence" value="ECO:0007669"/>
    <property type="project" value="InterPro"/>
</dbReference>
<evidence type="ECO:0000313" key="9">
    <source>
        <dbReference type="Proteomes" id="UP000287352"/>
    </source>
</evidence>
<dbReference type="InterPro" id="IPR004358">
    <property type="entry name" value="Sig_transdc_His_kin-like_C"/>
</dbReference>
<evidence type="ECO:0000313" key="8">
    <source>
        <dbReference type="EMBL" id="GCE10485.1"/>
    </source>
</evidence>
<sequence>MSISTWRGPESNADDMYPLALLRSLLKQMMVEFGAQGSCIALYDESIGQMRIHTHVRLVNMKLLKGGASSSEYNTDGSRSGGRRVTIKLFHDANSGSTRKKQTSNELVDVTAQQNELFAVGTTYPMGQDLIGYAWHKNEAYAMRHEDYVTLFHANHPLPIHPDFVPLSYLVVPIREVMEEGFSSAQPAQLVGVIVLYQLNASGTALHKQHLEDALDHSERVALYLQNNRLHRAQHRSSEYLKLLQGISTTFPTSVKLSDLVESVYQFVSRVVDVSSMLLTLYDRDLDRLYDVLAVRDGRRVHGIVETPRVMRKEERPLLWHITQQAQPDNRAVLFSPAQEPHKAFEYQELLTGVWGDQRQAESFLLLPMKMLNRVVGSLCITSMRPHAYHPEEILVLETMTQIVTVGIENAKLYERDRDILERYRHLLTEANQREAELAAVNSTLQSIASVLNVTELLNKLVTSVAQIVNVEMCAFFELSTDKSQLYAHALYAPSNVKMIDDGSGLPIVQDGHKSEHDQLINLIQIPFKGTFLEAMIFEGFFYLDPAQLEELANRSSEGGLIFLREMGIQYMLIIPMSYQGEFMGFLAVKTPTDSRSFRPKDVGTLLAISAQAASAIRNAQFFEQREIANAELERLNKLKDEFLVTASHELRTPLTAISGYSSQLKRQSARATPQQVQKFANKIAVASQQLIDLVANMTEAAQIGPADRKLDLHLESVQVLAAAEIAKNMLNLTPEQNIFLEVSPTIWLRGDASKLRQVLTNLMENAVKYSPPESAISVSASVLQLSEAQELLSDDQVDPALLVEHKDIPVALVRVRDQGEGILPGDRQRIFEKFVRAPRSLTTPIRGSGLGLYICRRFIEAMGGKLWLEQSNTNVGSTFSFYLPYVEPPQEAGE</sequence>
<keyword evidence="4" id="KW-0808">Transferase</keyword>
<dbReference type="SMART" id="SM00387">
    <property type="entry name" value="HATPase_c"/>
    <property type="match status" value="1"/>
</dbReference>
<dbReference type="Pfam" id="PF01590">
    <property type="entry name" value="GAF"/>
    <property type="match status" value="1"/>
</dbReference>
<dbReference type="SMART" id="SM00388">
    <property type="entry name" value="HisKA"/>
    <property type="match status" value="1"/>
</dbReference>
<dbReference type="Proteomes" id="UP000287352">
    <property type="component" value="Unassembled WGS sequence"/>
</dbReference>
<dbReference type="InterPro" id="IPR003661">
    <property type="entry name" value="HisK_dim/P_dom"/>
</dbReference>
<organism evidence="8 9">
    <name type="scientific">Tengunoibacter tsumagoiensis</name>
    <dbReference type="NCBI Taxonomy" id="2014871"/>
    <lineage>
        <taxon>Bacteria</taxon>
        <taxon>Bacillati</taxon>
        <taxon>Chloroflexota</taxon>
        <taxon>Ktedonobacteria</taxon>
        <taxon>Ktedonobacterales</taxon>
        <taxon>Dictyobacteraceae</taxon>
        <taxon>Tengunoibacter</taxon>
    </lineage>
</organism>
<comment type="caution">
    <text evidence="8">The sequence shown here is derived from an EMBL/GenBank/DDBJ whole genome shotgun (WGS) entry which is preliminary data.</text>
</comment>
<keyword evidence="9" id="KW-1185">Reference proteome</keyword>
<dbReference type="InterPro" id="IPR036890">
    <property type="entry name" value="HATPase_C_sf"/>
</dbReference>
<feature type="domain" description="Histidine kinase" evidence="7">
    <location>
        <begin position="646"/>
        <end position="888"/>
    </location>
</feature>
<dbReference type="InterPro" id="IPR005467">
    <property type="entry name" value="His_kinase_dom"/>
</dbReference>
<reference evidence="9" key="1">
    <citation type="submission" date="2018-12" db="EMBL/GenBank/DDBJ databases">
        <title>Tengunoibacter tsumagoiensis gen. nov., sp. nov., Dictyobacter kobayashii sp. nov., D. alpinus sp. nov., and D. joshuensis sp. nov. and description of Dictyobacteraceae fam. nov. within the order Ktedonobacterales isolated from Tengu-no-mugimeshi.</title>
        <authorList>
            <person name="Wang C.M."/>
            <person name="Zheng Y."/>
            <person name="Sakai Y."/>
            <person name="Toyoda A."/>
            <person name="Minakuchi Y."/>
            <person name="Abe K."/>
            <person name="Yokota A."/>
            <person name="Yabe S."/>
        </authorList>
    </citation>
    <scope>NUCLEOTIDE SEQUENCE [LARGE SCALE GENOMIC DNA]</scope>
    <source>
        <strain evidence="9">Uno3</strain>
    </source>
</reference>
<keyword evidence="6" id="KW-0902">Two-component regulatory system</keyword>
<dbReference type="SUPFAM" id="SSF47384">
    <property type="entry name" value="Homodimeric domain of signal transducing histidine kinase"/>
    <property type="match status" value="1"/>
</dbReference>
<evidence type="ECO:0000256" key="5">
    <source>
        <dbReference type="ARBA" id="ARBA00022777"/>
    </source>
</evidence>
<dbReference type="InterPro" id="IPR050736">
    <property type="entry name" value="Sensor_HK_Regulatory"/>
</dbReference>
<dbReference type="InterPro" id="IPR003594">
    <property type="entry name" value="HATPase_dom"/>
</dbReference>
<evidence type="ECO:0000256" key="3">
    <source>
        <dbReference type="ARBA" id="ARBA00022553"/>
    </source>
</evidence>
<dbReference type="Gene3D" id="3.30.450.40">
    <property type="match status" value="3"/>
</dbReference>
<evidence type="ECO:0000256" key="1">
    <source>
        <dbReference type="ARBA" id="ARBA00000085"/>
    </source>
</evidence>
<dbReference type="OrthoDB" id="135732at2"/>
<dbReference type="RefSeq" id="WP_126578083.1">
    <property type="nucleotide sequence ID" value="NZ_BIFR01000001.1"/>
</dbReference>
<proteinExistence type="predicted"/>
<dbReference type="AlphaFoldDB" id="A0A401ZU95"/>
<evidence type="ECO:0000259" key="7">
    <source>
        <dbReference type="PROSITE" id="PS50109"/>
    </source>
</evidence>
<evidence type="ECO:0000256" key="2">
    <source>
        <dbReference type="ARBA" id="ARBA00012438"/>
    </source>
</evidence>
<dbReference type="Pfam" id="PF02518">
    <property type="entry name" value="HATPase_c"/>
    <property type="match status" value="1"/>
</dbReference>
<dbReference type="EMBL" id="BIFR01000001">
    <property type="protein sequence ID" value="GCE10485.1"/>
    <property type="molecule type" value="Genomic_DNA"/>
</dbReference>